<protein>
    <submittedName>
        <fullName evidence="2">Uncharacterized protein</fullName>
    </submittedName>
</protein>
<evidence type="ECO:0000313" key="2">
    <source>
        <dbReference type="EMBL" id="KKL86370.1"/>
    </source>
</evidence>
<organism evidence="2">
    <name type="scientific">marine sediment metagenome</name>
    <dbReference type="NCBI Taxonomy" id="412755"/>
    <lineage>
        <taxon>unclassified sequences</taxon>
        <taxon>metagenomes</taxon>
        <taxon>ecological metagenomes</taxon>
    </lineage>
</organism>
<feature type="non-terminal residue" evidence="2">
    <location>
        <position position="1"/>
    </location>
</feature>
<accession>A0A0F9HXC3</accession>
<dbReference type="AlphaFoldDB" id="A0A0F9HXC3"/>
<feature type="region of interest" description="Disordered" evidence="1">
    <location>
        <begin position="1"/>
        <end position="41"/>
    </location>
</feature>
<reference evidence="2" key="1">
    <citation type="journal article" date="2015" name="Nature">
        <title>Complex archaea that bridge the gap between prokaryotes and eukaryotes.</title>
        <authorList>
            <person name="Spang A."/>
            <person name="Saw J.H."/>
            <person name="Jorgensen S.L."/>
            <person name="Zaremba-Niedzwiedzka K."/>
            <person name="Martijn J."/>
            <person name="Lind A.E."/>
            <person name="van Eijk R."/>
            <person name="Schleper C."/>
            <person name="Guy L."/>
            <person name="Ettema T.J."/>
        </authorList>
    </citation>
    <scope>NUCLEOTIDE SEQUENCE</scope>
</reference>
<proteinExistence type="predicted"/>
<gene>
    <name evidence="2" type="ORF">LCGC14_1945380</name>
</gene>
<name>A0A0F9HXC3_9ZZZZ</name>
<comment type="caution">
    <text evidence="2">The sequence shown here is derived from an EMBL/GenBank/DDBJ whole genome shotgun (WGS) entry which is preliminary data.</text>
</comment>
<dbReference type="EMBL" id="LAZR01021136">
    <property type="protein sequence ID" value="KKL86370.1"/>
    <property type="molecule type" value="Genomic_DNA"/>
</dbReference>
<sequence>QLVGLTQSGVPAKTAGRSIKRMVQPRKISSDGDNWESPIEG</sequence>
<evidence type="ECO:0000256" key="1">
    <source>
        <dbReference type="SAM" id="MobiDB-lite"/>
    </source>
</evidence>